<reference evidence="12" key="1">
    <citation type="journal article" date="2020" name="Stud. Mycol.">
        <title>101 Dothideomycetes genomes: a test case for predicting lifestyles and emergence of pathogens.</title>
        <authorList>
            <person name="Haridas S."/>
            <person name="Albert R."/>
            <person name="Binder M."/>
            <person name="Bloem J."/>
            <person name="Labutti K."/>
            <person name="Salamov A."/>
            <person name="Andreopoulos B."/>
            <person name="Baker S."/>
            <person name="Barry K."/>
            <person name="Bills G."/>
            <person name="Bluhm B."/>
            <person name="Cannon C."/>
            <person name="Castanera R."/>
            <person name="Culley D."/>
            <person name="Daum C."/>
            <person name="Ezra D."/>
            <person name="Gonzalez J."/>
            <person name="Henrissat B."/>
            <person name="Kuo A."/>
            <person name="Liang C."/>
            <person name="Lipzen A."/>
            <person name="Lutzoni F."/>
            <person name="Magnuson J."/>
            <person name="Mondo S."/>
            <person name="Nolan M."/>
            <person name="Ohm R."/>
            <person name="Pangilinan J."/>
            <person name="Park H.-J."/>
            <person name="Ramirez L."/>
            <person name="Alfaro M."/>
            <person name="Sun H."/>
            <person name="Tritt A."/>
            <person name="Yoshinaga Y."/>
            <person name="Zwiers L.-H."/>
            <person name="Turgeon B."/>
            <person name="Goodwin S."/>
            <person name="Spatafora J."/>
            <person name="Crous P."/>
            <person name="Grigoriev I."/>
        </authorList>
    </citation>
    <scope>NUCLEOTIDE SEQUENCE</scope>
    <source>
        <strain evidence="12">CBS 473.64</strain>
    </source>
</reference>
<keyword evidence="7 9" id="KW-0496">Mitochondrion</keyword>
<name>A0A6A6RGG7_9PLEO</name>
<keyword evidence="6" id="KW-1133">Transmembrane helix</keyword>
<protein>
    <recommendedName>
        <fullName evidence="3 9">Cytochrome c oxidase assembly protein COX20, mitochondrial</fullName>
    </recommendedName>
</protein>
<comment type="subcellular location">
    <subcellularLocation>
        <location evidence="1 9">Mitochondrion inner membrane</location>
    </subcellularLocation>
</comment>
<accession>A0A6A6RGG7</accession>
<dbReference type="GO" id="GO:0033617">
    <property type="term" value="P:mitochondrial respiratory chain complex IV assembly"/>
    <property type="evidence" value="ECO:0007669"/>
    <property type="project" value="InterPro"/>
</dbReference>
<gene>
    <name evidence="12" type="ORF">P280DRAFT_414257</name>
</gene>
<evidence type="ECO:0000313" key="12">
    <source>
        <dbReference type="EMBL" id="KAF2634225.1"/>
    </source>
</evidence>
<dbReference type="EMBL" id="MU006851">
    <property type="protein sequence ID" value="KAF2634225.1"/>
    <property type="molecule type" value="Genomic_DNA"/>
</dbReference>
<evidence type="ECO:0000256" key="8">
    <source>
        <dbReference type="ARBA" id="ARBA00023136"/>
    </source>
</evidence>
<evidence type="ECO:0000256" key="3">
    <source>
        <dbReference type="ARBA" id="ARBA00017689"/>
    </source>
</evidence>
<keyword evidence="8 9" id="KW-0472">Membrane</keyword>
<dbReference type="PANTHER" id="PTHR31586">
    <property type="entry name" value="CYTOCHROME C OXIDASE PROTEIN 20"/>
    <property type="match status" value="1"/>
</dbReference>
<sequence>MADDTRKSQSAPQPSPYIPPSAPSTTDVLRAPRAPANTMPGGTAHTAGGQRPDAEGLRYIDVVRNLPADYYLNFHKRPCVRDSQMTAIPGGFFVGCISAILRKPIWLASNYAVATWCVLGCAHYQVCQYYRSREKDGMRQAQELMVKKRANIEAKKEARRKAKEEQARLQEMQRLEEERKKSWSYWANKNLKFW</sequence>
<evidence type="ECO:0000256" key="9">
    <source>
        <dbReference type="PIRNR" id="PIRNR007871"/>
    </source>
</evidence>
<feature type="region of interest" description="Disordered" evidence="11">
    <location>
        <begin position="1"/>
        <end position="52"/>
    </location>
</feature>
<proteinExistence type="inferred from homology"/>
<evidence type="ECO:0000313" key="13">
    <source>
        <dbReference type="Proteomes" id="UP000799753"/>
    </source>
</evidence>
<organism evidence="12 13">
    <name type="scientific">Massarina eburnea CBS 473.64</name>
    <dbReference type="NCBI Taxonomy" id="1395130"/>
    <lineage>
        <taxon>Eukaryota</taxon>
        <taxon>Fungi</taxon>
        <taxon>Dikarya</taxon>
        <taxon>Ascomycota</taxon>
        <taxon>Pezizomycotina</taxon>
        <taxon>Dothideomycetes</taxon>
        <taxon>Pleosporomycetidae</taxon>
        <taxon>Pleosporales</taxon>
        <taxon>Massarineae</taxon>
        <taxon>Massarinaceae</taxon>
        <taxon>Massarina</taxon>
    </lineage>
</organism>
<feature type="coiled-coil region" evidence="10">
    <location>
        <begin position="138"/>
        <end position="181"/>
    </location>
</feature>
<evidence type="ECO:0000256" key="2">
    <source>
        <dbReference type="ARBA" id="ARBA00009575"/>
    </source>
</evidence>
<keyword evidence="4" id="KW-0812">Transmembrane</keyword>
<dbReference type="InterPro" id="IPR022533">
    <property type="entry name" value="Cox20"/>
</dbReference>
<comment type="similarity">
    <text evidence="2 9">Belongs to the COX20 family.</text>
</comment>
<dbReference type="AlphaFoldDB" id="A0A6A6RGG7"/>
<evidence type="ECO:0000256" key="5">
    <source>
        <dbReference type="ARBA" id="ARBA00022792"/>
    </source>
</evidence>
<keyword evidence="13" id="KW-1185">Reference proteome</keyword>
<keyword evidence="5 9" id="KW-0999">Mitochondrion inner membrane</keyword>
<keyword evidence="10" id="KW-0175">Coiled coil</keyword>
<comment type="function">
    <text evidence="9">Involved in the assembly of the cytochrome c oxidase complex.</text>
</comment>
<evidence type="ECO:0000256" key="7">
    <source>
        <dbReference type="ARBA" id="ARBA00023128"/>
    </source>
</evidence>
<evidence type="ECO:0000256" key="6">
    <source>
        <dbReference type="ARBA" id="ARBA00022989"/>
    </source>
</evidence>
<dbReference type="OrthoDB" id="14603at2759"/>
<dbReference type="PIRSF" id="PIRSF007871">
    <property type="entry name" value="Cox20"/>
    <property type="match status" value="1"/>
</dbReference>
<evidence type="ECO:0000256" key="10">
    <source>
        <dbReference type="SAM" id="Coils"/>
    </source>
</evidence>
<dbReference type="Pfam" id="PF12597">
    <property type="entry name" value="Cox20"/>
    <property type="match status" value="1"/>
</dbReference>
<evidence type="ECO:0000256" key="1">
    <source>
        <dbReference type="ARBA" id="ARBA00004273"/>
    </source>
</evidence>
<evidence type="ECO:0000256" key="4">
    <source>
        <dbReference type="ARBA" id="ARBA00022692"/>
    </source>
</evidence>
<dbReference type="GO" id="GO:0005743">
    <property type="term" value="C:mitochondrial inner membrane"/>
    <property type="evidence" value="ECO:0007669"/>
    <property type="project" value="UniProtKB-SubCell"/>
</dbReference>
<dbReference type="Proteomes" id="UP000799753">
    <property type="component" value="Unassembled WGS sequence"/>
</dbReference>
<feature type="compositionally biased region" description="Pro residues" evidence="11">
    <location>
        <begin position="13"/>
        <end position="22"/>
    </location>
</feature>
<evidence type="ECO:0000256" key="11">
    <source>
        <dbReference type="SAM" id="MobiDB-lite"/>
    </source>
</evidence>
<dbReference type="PANTHER" id="PTHR31586:SF1">
    <property type="entry name" value="CYTOCHROME C OXIDASE ASSEMBLY PROTEIN COX20, MITOCHONDRIAL"/>
    <property type="match status" value="1"/>
</dbReference>